<dbReference type="GO" id="GO:0032259">
    <property type="term" value="P:methylation"/>
    <property type="evidence" value="ECO:0007669"/>
    <property type="project" value="UniProtKB-KW"/>
</dbReference>
<dbReference type="PIRSF" id="PIRSF005739">
    <property type="entry name" value="O-mtase"/>
    <property type="match status" value="1"/>
</dbReference>
<dbReference type="Gene3D" id="3.40.50.150">
    <property type="entry name" value="Vaccinia Virus protein VP39"/>
    <property type="match status" value="1"/>
</dbReference>
<dbReference type="EMBL" id="MDYP01000013">
    <property type="protein sequence ID" value="OQE07591.1"/>
    <property type="molecule type" value="Genomic_DNA"/>
</dbReference>
<keyword evidence="3" id="KW-0949">S-adenosyl-L-methionine</keyword>
<evidence type="ECO:0000256" key="3">
    <source>
        <dbReference type="ARBA" id="ARBA00022691"/>
    </source>
</evidence>
<dbReference type="PROSITE" id="PS51683">
    <property type="entry name" value="SAM_OMT_II"/>
    <property type="match status" value="1"/>
</dbReference>
<keyword evidence="1" id="KW-0489">Methyltransferase</keyword>
<keyword evidence="8" id="KW-1185">Reference proteome</keyword>
<organism evidence="7 8">
    <name type="scientific">Penicillium vulpinum</name>
    <dbReference type="NCBI Taxonomy" id="29845"/>
    <lineage>
        <taxon>Eukaryota</taxon>
        <taxon>Fungi</taxon>
        <taxon>Dikarya</taxon>
        <taxon>Ascomycota</taxon>
        <taxon>Pezizomycotina</taxon>
        <taxon>Eurotiomycetes</taxon>
        <taxon>Eurotiomycetidae</taxon>
        <taxon>Eurotiales</taxon>
        <taxon>Aspergillaceae</taxon>
        <taxon>Penicillium</taxon>
    </lineage>
</organism>
<dbReference type="InterPro" id="IPR036388">
    <property type="entry name" value="WH-like_DNA-bd_sf"/>
</dbReference>
<dbReference type="GO" id="GO:0008171">
    <property type="term" value="F:O-methyltransferase activity"/>
    <property type="evidence" value="ECO:0007669"/>
    <property type="project" value="InterPro"/>
</dbReference>
<dbReference type="InterPro" id="IPR012967">
    <property type="entry name" value="COMT_dimerisation"/>
</dbReference>
<evidence type="ECO:0000313" key="8">
    <source>
        <dbReference type="Proteomes" id="UP000191518"/>
    </source>
</evidence>
<dbReference type="InterPro" id="IPR016461">
    <property type="entry name" value="COMT-like"/>
</dbReference>
<dbReference type="GO" id="GO:0046983">
    <property type="term" value="F:protein dimerization activity"/>
    <property type="evidence" value="ECO:0007669"/>
    <property type="project" value="InterPro"/>
</dbReference>
<dbReference type="Gene3D" id="1.10.10.10">
    <property type="entry name" value="Winged helix-like DNA-binding domain superfamily/Winged helix DNA-binding domain"/>
    <property type="match status" value="1"/>
</dbReference>
<evidence type="ECO:0000256" key="2">
    <source>
        <dbReference type="ARBA" id="ARBA00022679"/>
    </source>
</evidence>
<proteinExistence type="predicted"/>
<dbReference type="PANTHER" id="PTHR43712">
    <property type="entry name" value="PUTATIVE (AFU_ORTHOLOGUE AFUA_4G14580)-RELATED"/>
    <property type="match status" value="1"/>
</dbReference>
<evidence type="ECO:0000259" key="5">
    <source>
        <dbReference type="Pfam" id="PF00891"/>
    </source>
</evidence>
<dbReference type="OrthoDB" id="2410195at2759"/>
<dbReference type="Pfam" id="PF00891">
    <property type="entry name" value="Methyltransf_2"/>
    <property type="match status" value="1"/>
</dbReference>
<dbReference type="InterPro" id="IPR029063">
    <property type="entry name" value="SAM-dependent_MTases_sf"/>
</dbReference>
<gene>
    <name evidence="7" type="ORF">PENVUL_c013G03125</name>
</gene>
<dbReference type="SUPFAM" id="SSF46785">
    <property type="entry name" value="Winged helix' DNA-binding domain"/>
    <property type="match status" value="1"/>
</dbReference>
<sequence length="389" mass="43039">MDPIIAQIQAIAQNSDEAGRLNIIQSLRRVRIELQSPKDTFMELAVPGLTNAMLRISADLGILRTLARTGVSLTVAQLEELTGASPSLLERILRYLAATDMIKETGVNEYTANSITYALAGSEGDAMIYYGFDTIGPVVQAMPAFFVANNYQDVTVNTNTPFQKAHNTELTSFEWLVQQPKHFENMQRIMTALQGSEWTEGFDIFNDEARNIPFKPSSTAPKPSEKPFFVDVGGGHGHQCIELGKKHPNLLGHLVLQDLPEAVEHLPPINGVRAEAYDFFQPQPIIGAKFYYLRRIIHDWPDDRAAKILGNVRAAMSPDSRVLIDDAVLPDTGANWQSAVADLAMMTFGGKERTKHQWESLAESAGLRVEQIHTYVASTYTAVLVLATK</sequence>
<feature type="active site" description="Proton acceptor" evidence="4">
    <location>
        <position position="298"/>
    </location>
</feature>
<keyword evidence="2" id="KW-0808">Transferase</keyword>
<reference evidence="8" key="1">
    <citation type="journal article" date="2017" name="Nat. Microbiol.">
        <title>Global analysis of biosynthetic gene clusters reveals vast potential of secondary metabolite production in Penicillium species.</title>
        <authorList>
            <person name="Nielsen J.C."/>
            <person name="Grijseels S."/>
            <person name="Prigent S."/>
            <person name="Ji B."/>
            <person name="Dainat J."/>
            <person name="Nielsen K.F."/>
            <person name="Frisvad J.C."/>
            <person name="Workman M."/>
            <person name="Nielsen J."/>
        </authorList>
    </citation>
    <scope>NUCLEOTIDE SEQUENCE [LARGE SCALE GENOMIC DNA]</scope>
    <source>
        <strain evidence="8">IBT 29486</strain>
    </source>
</reference>
<dbReference type="SUPFAM" id="SSF53335">
    <property type="entry name" value="S-adenosyl-L-methionine-dependent methyltransferases"/>
    <property type="match status" value="1"/>
</dbReference>
<accession>A0A1V6S0N1</accession>
<dbReference type="InterPro" id="IPR036390">
    <property type="entry name" value="WH_DNA-bd_sf"/>
</dbReference>
<dbReference type="AlphaFoldDB" id="A0A1V6S0N1"/>
<evidence type="ECO:0000256" key="1">
    <source>
        <dbReference type="ARBA" id="ARBA00022603"/>
    </source>
</evidence>
<evidence type="ECO:0000313" key="7">
    <source>
        <dbReference type="EMBL" id="OQE07591.1"/>
    </source>
</evidence>
<name>A0A1V6S0N1_9EURO</name>
<evidence type="ECO:0000259" key="6">
    <source>
        <dbReference type="Pfam" id="PF08100"/>
    </source>
</evidence>
<dbReference type="Pfam" id="PF08100">
    <property type="entry name" value="Dimerisation"/>
    <property type="match status" value="1"/>
</dbReference>
<protein>
    <submittedName>
        <fullName evidence="7">Uncharacterized protein</fullName>
    </submittedName>
</protein>
<comment type="caution">
    <text evidence="7">The sequence shown here is derived from an EMBL/GenBank/DDBJ whole genome shotgun (WGS) entry which is preliminary data.</text>
</comment>
<dbReference type="Proteomes" id="UP000191518">
    <property type="component" value="Unassembled WGS sequence"/>
</dbReference>
<dbReference type="GO" id="GO:0044550">
    <property type="term" value="P:secondary metabolite biosynthetic process"/>
    <property type="evidence" value="ECO:0007669"/>
    <property type="project" value="UniProtKB-ARBA"/>
</dbReference>
<dbReference type="PANTHER" id="PTHR43712:SF2">
    <property type="entry name" value="O-METHYLTRANSFERASE CICE"/>
    <property type="match status" value="1"/>
</dbReference>
<feature type="domain" description="O-methyltransferase C-terminal" evidence="5">
    <location>
        <begin position="229"/>
        <end position="367"/>
    </location>
</feature>
<dbReference type="InterPro" id="IPR001077">
    <property type="entry name" value="COMT_C"/>
</dbReference>
<evidence type="ECO:0000256" key="4">
    <source>
        <dbReference type="PIRSR" id="PIRSR005739-1"/>
    </source>
</evidence>
<feature type="domain" description="O-methyltransferase dimerisation" evidence="6">
    <location>
        <begin position="51"/>
        <end position="106"/>
    </location>
</feature>